<reference evidence="13" key="1">
    <citation type="submission" date="2022-07" db="EMBL/GenBank/DDBJ databases">
        <title>Phylogenomic reconstructions and comparative analyses of Kickxellomycotina fungi.</title>
        <authorList>
            <person name="Reynolds N.K."/>
            <person name="Stajich J.E."/>
            <person name="Barry K."/>
            <person name="Grigoriev I.V."/>
            <person name="Crous P."/>
            <person name="Smith M.E."/>
        </authorList>
    </citation>
    <scope>NUCLEOTIDE SEQUENCE</scope>
    <source>
        <strain evidence="13">NRRL 1566</strain>
    </source>
</reference>
<dbReference type="GO" id="GO:0005743">
    <property type="term" value="C:mitochondrial inner membrane"/>
    <property type="evidence" value="ECO:0007669"/>
    <property type="project" value="UniProtKB-SubCell"/>
</dbReference>
<evidence type="ECO:0000256" key="4">
    <source>
        <dbReference type="ARBA" id="ARBA00022448"/>
    </source>
</evidence>
<evidence type="ECO:0000256" key="8">
    <source>
        <dbReference type="ARBA" id="ARBA00022982"/>
    </source>
</evidence>
<evidence type="ECO:0000256" key="2">
    <source>
        <dbReference type="ARBA" id="ARBA00004298"/>
    </source>
</evidence>
<evidence type="ECO:0000313" key="13">
    <source>
        <dbReference type="EMBL" id="KAJ2845195.1"/>
    </source>
</evidence>
<evidence type="ECO:0000256" key="6">
    <source>
        <dbReference type="ARBA" id="ARBA00022692"/>
    </source>
</evidence>
<dbReference type="EMBL" id="JANBUW010000866">
    <property type="protein sequence ID" value="KAJ2845195.1"/>
    <property type="molecule type" value="Genomic_DNA"/>
</dbReference>
<evidence type="ECO:0000313" key="14">
    <source>
        <dbReference type="Proteomes" id="UP001139887"/>
    </source>
</evidence>
<keyword evidence="8" id="KW-0249">Electron transport</keyword>
<sequence length="68" mass="7692">MIDPAKIIDKAKQSNLKDPWARREAWRNHPSFSKMAQLRGMFPGFGIASGLFAVYLAYDHFAGTKAKH</sequence>
<dbReference type="InterPro" id="IPR012576">
    <property type="entry name" value="NDUFB3"/>
</dbReference>
<keyword evidence="11 12" id="KW-0472">Membrane</keyword>
<evidence type="ECO:0000256" key="1">
    <source>
        <dbReference type="ARBA" id="ARBA00003195"/>
    </source>
</evidence>
<dbReference type="GO" id="GO:0022900">
    <property type="term" value="P:electron transport chain"/>
    <property type="evidence" value="ECO:0007669"/>
    <property type="project" value="InterPro"/>
</dbReference>
<keyword evidence="9 12" id="KW-1133">Transmembrane helix</keyword>
<evidence type="ECO:0000256" key="12">
    <source>
        <dbReference type="SAM" id="Phobius"/>
    </source>
</evidence>
<keyword evidence="14" id="KW-1185">Reference proteome</keyword>
<dbReference type="PANTHER" id="PTHR15082">
    <property type="entry name" value="NADH-UBIQUINONE OXIDOREDUCTASE B12 SUBUNIT"/>
    <property type="match status" value="1"/>
</dbReference>
<evidence type="ECO:0008006" key="15">
    <source>
        <dbReference type="Google" id="ProtNLM"/>
    </source>
</evidence>
<comment type="subcellular location">
    <subcellularLocation>
        <location evidence="2">Mitochondrion inner membrane</location>
        <topology evidence="2">Single-pass membrane protein</topology>
        <orientation evidence="2">Matrix side</orientation>
    </subcellularLocation>
</comment>
<keyword evidence="4" id="KW-0813">Transport</keyword>
<dbReference type="PANTHER" id="PTHR15082:SF2">
    <property type="entry name" value="NADH DEHYDROGENASE [UBIQUINONE] 1 BETA SUBCOMPLEX SUBUNIT 3"/>
    <property type="match status" value="1"/>
</dbReference>
<dbReference type="Proteomes" id="UP001139887">
    <property type="component" value="Unassembled WGS sequence"/>
</dbReference>
<comment type="function">
    <text evidence="1">Accessory subunit of the mitochondrial membrane respiratory chain NADH dehydrogenase (Complex I), that is believed not to be involved in catalysis. Complex I functions in the transfer of electrons from NADH to the respiratory chain. The immediate electron acceptor for the enzyme is believed to be ubiquinone.</text>
</comment>
<dbReference type="OrthoDB" id="521512at2759"/>
<feature type="transmembrane region" description="Helical" evidence="12">
    <location>
        <begin position="40"/>
        <end position="58"/>
    </location>
</feature>
<evidence type="ECO:0000256" key="10">
    <source>
        <dbReference type="ARBA" id="ARBA00023128"/>
    </source>
</evidence>
<comment type="similarity">
    <text evidence="3">Belongs to the complex I NDUFB3 subunit family.</text>
</comment>
<dbReference type="Pfam" id="PF08122">
    <property type="entry name" value="NDUF_B12"/>
    <property type="match status" value="1"/>
</dbReference>
<organism evidence="13 14">
    <name type="scientific">Coemansia brasiliensis</name>
    <dbReference type="NCBI Taxonomy" id="2650707"/>
    <lineage>
        <taxon>Eukaryota</taxon>
        <taxon>Fungi</taxon>
        <taxon>Fungi incertae sedis</taxon>
        <taxon>Zoopagomycota</taxon>
        <taxon>Kickxellomycotina</taxon>
        <taxon>Kickxellomycetes</taxon>
        <taxon>Kickxellales</taxon>
        <taxon>Kickxellaceae</taxon>
        <taxon>Coemansia</taxon>
    </lineage>
</organism>
<keyword evidence="5" id="KW-0679">Respiratory chain</keyword>
<keyword evidence="7" id="KW-0999">Mitochondrion inner membrane</keyword>
<gene>
    <name evidence="13" type="ORF">IWW36_004881</name>
</gene>
<protein>
    <recommendedName>
        <fullName evidence="15">NADH-ubiquinone oxidoreductase B12 subunit</fullName>
    </recommendedName>
</protein>
<keyword evidence="6 12" id="KW-0812">Transmembrane</keyword>
<dbReference type="AlphaFoldDB" id="A0A9W8I2Q8"/>
<comment type="caution">
    <text evidence="13">The sequence shown here is derived from an EMBL/GenBank/DDBJ whole genome shotgun (WGS) entry which is preliminary data.</text>
</comment>
<dbReference type="GO" id="GO:0032981">
    <property type="term" value="P:mitochondrial respiratory chain complex I assembly"/>
    <property type="evidence" value="ECO:0007669"/>
    <property type="project" value="TreeGrafter"/>
</dbReference>
<evidence type="ECO:0000256" key="9">
    <source>
        <dbReference type="ARBA" id="ARBA00022989"/>
    </source>
</evidence>
<keyword evidence="10" id="KW-0496">Mitochondrion</keyword>
<evidence type="ECO:0000256" key="11">
    <source>
        <dbReference type="ARBA" id="ARBA00023136"/>
    </source>
</evidence>
<accession>A0A9W8I2Q8</accession>
<evidence type="ECO:0000256" key="7">
    <source>
        <dbReference type="ARBA" id="ARBA00022792"/>
    </source>
</evidence>
<evidence type="ECO:0000256" key="5">
    <source>
        <dbReference type="ARBA" id="ARBA00022660"/>
    </source>
</evidence>
<proteinExistence type="inferred from homology"/>
<name>A0A9W8I2Q8_9FUNG</name>
<evidence type="ECO:0000256" key="3">
    <source>
        <dbReference type="ARBA" id="ARBA00005667"/>
    </source>
</evidence>